<dbReference type="EMBL" id="CP102290">
    <property type="protein sequence ID" value="UWP60955.1"/>
    <property type="molecule type" value="Genomic_DNA"/>
</dbReference>
<proteinExistence type="predicted"/>
<dbReference type="SUPFAM" id="SSF56801">
    <property type="entry name" value="Acetyl-CoA synthetase-like"/>
    <property type="match status" value="1"/>
</dbReference>
<organism evidence="1 2">
    <name type="scientific">Ruminococcus gauvreauii</name>
    <dbReference type="NCBI Taxonomy" id="438033"/>
    <lineage>
        <taxon>Bacteria</taxon>
        <taxon>Bacillati</taxon>
        <taxon>Bacillota</taxon>
        <taxon>Clostridia</taxon>
        <taxon>Eubacteriales</taxon>
        <taxon>Oscillospiraceae</taxon>
        <taxon>Ruminococcus</taxon>
    </lineage>
</organism>
<dbReference type="Gene3D" id="3.40.50.12780">
    <property type="entry name" value="N-terminal domain of ligase-like"/>
    <property type="match status" value="1"/>
</dbReference>
<reference evidence="1" key="1">
    <citation type="journal article" date="2022" name="Cell">
        <title>Design, construction, and in vivo augmentation of a complex gut microbiome.</title>
        <authorList>
            <person name="Cheng A.G."/>
            <person name="Ho P.Y."/>
            <person name="Aranda-Diaz A."/>
            <person name="Jain S."/>
            <person name="Yu F.B."/>
            <person name="Meng X."/>
            <person name="Wang M."/>
            <person name="Iakiviak M."/>
            <person name="Nagashima K."/>
            <person name="Zhao A."/>
            <person name="Murugkar P."/>
            <person name="Patil A."/>
            <person name="Atabakhsh K."/>
            <person name="Weakley A."/>
            <person name="Yan J."/>
            <person name="Brumbaugh A.R."/>
            <person name="Higginbottom S."/>
            <person name="Dimas A."/>
            <person name="Shiver A.L."/>
            <person name="Deutschbauer A."/>
            <person name="Neff N."/>
            <person name="Sonnenburg J.L."/>
            <person name="Huang K.C."/>
            <person name="Fischbach M.A."/>
        </authorList>
    </citation>
    <scope>NUCLEOTIDE SEQUENCE</scope>
    <source>
        <strain evidence="1">DSM 19829</strain>
    </source>
</reference>
<sequence length="440" mass="50553">MQAGEILRRTAFNLLDAVRGRKLEKLKTVNKREIVDGITEEYEKRRLHTLLEYAKDSSAYYRAHCADAQKLSEFPVMNKADYNAHFSEILCDSYQGEQKKTYRLSTSGSTGAPFTVLCDGDKMNRINMNFISCMELNGFRMGMKRGEFRVWIDGKNTISKWKSFRNNLIMIDISNMGDDALADICRTIRRQRIQVLVSYSSALTALAAYMKRMNIDVSGWDVEMIFSMGEALPDATFDALTDIFGFRPVRSYGNNENGFIAIGLPGRNDYTIDLYNFYIEILKLDSDEPAEPGELGRIVVTDYYNRAFPMIRYDTGDTGIMEVTVDEKGRKRGIFREIYGRRGSLMYNCKGEPLSIHVFMNVLINLEGVVHQAKCIQWEKKRYELLLNADRDKIDETAVVDSYRRYLGEEAVIDVTYVDEIPIQASGKRMVCENRCPDYQ</sequence>
<dbReference type="PANTHER" id="PTHR36932:SF1">
    <property type="entry name" value="CAPSULAR POLYSACCHARIDE BIOSYNTHESIS PROTEIN"/>
    <property type="match status" value="1"/>
</dbReference>
<keyword evidence="2" id="KW-1185">Reference proteome</keyword>
<dbReference type="PANTHER" id="PTHR36932">
    <property type="entry name" value="CAPSULAR POLYSACCHARIDE BIOSYNTHESIS PROTEIN"/>
    <property type="match status" value="1"/>
</dbReference>
<dbReference type="RefSeq" id="WP_028527653.1">
    <property type="nucleotide sequence ID" value="NZ_CABLBR010000003.1"/>
</dbReference>
<dbReference type="InterPro" id="IPR042099">
    <property type="entry name" value="ANL_N_sf"/>
</dbReference>
<protein>
    <submittedName>
        <fullName evidence="1">AMP-binding protein</fullName>
    </submittedName>
</protein>
<evidence type="ECO:0000313" key="2">
    <source>
        <dbReference type="Proteomes" id="UP001060164"/>
    </source>
</evidence>
<name>A0ABY5VK28_9FIRM</name>
<accession>A0ABY5VK28</accession>
<dbReference type="InterPro" id="IPR053158">
    <property type="entry name" value="CapK_Type1_Caps_Biosynth"/>
</dbReference>
<dbReference type="Proteomes" id="UP001060164">
    <property type="component" value="Chromosome"/>
</dbReference>
<evidence type="ECO:0000313" key="1">
    <source>
        <dbReference type="EMBL" id="UWP60955.1"/>
    </source>
</evidence>
<gene>
    <name evidence="1" type="ORF">NQ502_07975</name>
</gene>